<dbReference type="OrthoDB" id="3202351at2"/>
<dbReference type="EMBL" id="BSRX01000021">
    <property type="protein sequence ID" value="GLW55767.1"/>
    <property type="molecule type" value="Genomic_DNA"/>
</dbReference>
<dbReference type="RefSeq" id="WP_033251278.1">
    <property type="nucleotide sequence ID" value="NZ_BSRX01000021.1"/>
</dbReference>
<evidence type="ECO:0008006" key="5">
    <source>
        <dbReference type="Google" id="ProtNLM"/>
    </source>
</evidence>
<reference evidence="3" key="1">
    <citation type="submission" date="2023-02" db="EMBL/GenBank/DDBJ databases">
        <title>Kitasatospora phosalacinea NBRC 14362.</title>
        <authorList>
            <person name="Ichikawa N."/>
            <person name="Sato H."/>
            <person name="Tonouchi N."/>
        </authorList>
    </citation>
    <scope>NUCLEOTIDE SEQUENCE</scope>
    <source>
        <strain evidence="3">NBRC 14362</strain>
    </source>
</reference>
<feature type="coiled-coil region" evidence="1">
    <location>
        <begin position="377"/>
        <end position="404"/>
    </location>
</feature>
<feature type="compositionally biased region" description="Low complexity" evidence="2">
    <location>
        <begin position="475"/>
        <end position="490"/>
    </location>
</feature>
<feature type="region of interest" description="Disordered" evidence="2">
    <location>
        <begin position="460"/>
        <end position="499"/>
    </location>
</feature>
<feature type="coiled-coil region" evidence="1">
    <location>
        <begin position="1110"/>
        <end position="1151"/>
    </location>
</feature>
<feature type="compositionally biased region" description="Basic and acidic residues" evidence="2">
    <location>
        <begin position="460"/>
        <end position="469"/>
    </location>
</feature>
<feature type="coiled-coil region" evidence="1">
    <location>
        <begin position="871"/>
        <end position="953"/>
    </location>
</feature>
<evidence type="ECO:0000313" key="4">
    <source>
        <dbReference type="Proteomes" id="UP001165143"/>
    </source>
</evidence>
<comment type="caution">
    <text evidence="3">The sequence shown here is derived from an EMBL/GenBank/DDBJ whole genome shotgun (WGS) entry which is preliminary data.</text>
</comment>
<evidence type="ECO:0000256" key="2">
    <source>
        <dbReference type="SAM" id="MobiDB-lite"/>
    </source>
</evidence>
<accession>A0A9W6UQ35</accession>
<organism evidence="3 4">
    <name type="scientific">Kitasatospora phosalacinea</name>
    <dbReference type="NCBI Taxonomy" id="2065"/>
    <lineage>
        <taxon>Bacteria</taxon>
        <taxon>Bacillati</taxon>
        <taxon>Actinomycetota</taxon>
        <taxon>Actinomycetes</taxon>
        <taxon>Kitasatosporales</taxon>
        <taxon>Streptomycetaceae</taxon>
        <taxon>Kitasatospora</taxon>
    </lineage>
</organism>
<name>A0A9W6UQ35_9ACTN</name>
<sequence>MYELNRVRLYSIGPAGARYADTVLDLRGVGEPVPEPQPQQIGLFGEEPEGPQRRPAPAGVLFLENGGGKSVLLKLIFSVMLPGHRNTLGGASSGVLRKFLLADDCGHVALEWQHTVTGELIVVGKVSEWRGRQVSSDPRKFAELWYSFRPGPGLTLDGLPVAERPALTGDQKVRGRRRTMKGFRDALTEAAKAQPHLDVTFEEIHDRWIEHLGALGLDPELFRYQREMNADEGEAAGLFAVRNDADFTDLLLRAVTDTRDTDGLADLVHGFAAKLGRRAELTAERDFTAGSVDLLQRIVDATAARETVREGHRAAERRTRRLALSLAARSAVERDRVHDLAVEVAAAAGAVTAAETDRTRHSLIVSELTYRHATLGLEAATAGAARLRRELTDARAQSAAWQAAEAVLRHRAAADRAGRVAAAIREAELDAAPALAARDRAAGALARALEAAAANAEARADQEELRAGELQEDGATAQSEATAAATAAQKARSEAEHLRQRLTEVEQETAAAVEAGWIDDSGAEPDPARAALHAADAEQAATEALDQARTAAEQSAALARESAAAEARAELAAARAADARAAADRALAAEQRTAAQLAAEPRLAELLSLTPYQDGAEESEGFLTPRLLDASAEDLRELLDQSVATAERTLFDLRTAAADDSRILAALGDGGLLPPGPDVLATVEHLGEQGIPALPGWRYLAQSVDPADHDAILAARPELVDGVVVTDPASLERAREALSAAALLPRSTVAVGTAAALIAPVQGEPAYFLVPPNPAMHNETAADDERRELRTRATAREEHIRELAARLGGDRALAARLASWHASCPPGTLAELAESAAAAALHAETTAAELATLRADRADADAEHQAAAARHEECRDAAQRARRRADALEGLAFRLRERANWTRRLRELADDAAECERRQAQCAERARTCDEDRRAAQRAADDARRTARTLRGERAEIAAVGTAAEPEGLAPASLPALREAYRAAAQLYEKVGVGADLRAEQARAESDETAAAAELDRLSNKVKARAEELLASPDGADGPARQAAAARAEELVALIEARSGAASEEVGRLRGDAERSAPVHGDAHTELPEDLLPADPEHAQALLRTATALLAERRERVDFARTEHDDLQRTLDQAQAAATDFEELAGQLRDALRDNGEEADADADAYLGSLAAARSAVTDTRRAMRTAATELTGAELAVRDAADALVRHANAARYEAVRTPARQQIRELPAAALPDHAAAWAAAFAPRLRVLTDELAQLERNRSSIVDRLRGLVETSLGTLRAAQRLSRLPEGLGEWSGQEFLRIRFDDPDHAVLVERLGEVIDEATRSAVKKNSDLRRDGMSLLLRGVAAAIGPRGVSVEILKPDAVLRAERVSVGQMSDVFSGGQLLTAAIALYCTMAALRANDRGQSQLRHAGTLFLDNPIGRANATYLLELQRAVADALGVQLIYTTGLFDTTALAEFPLVIRLRNDADLRAGLKYISVEEHLRPGLPAAQDPDGPTVHGEITATRMFRKPE</sequence>
<evidence type="ECO:0000256" key="1">
    <source>
        <dbReference type="SAM" id="Coils"/>
    </source>
</evidence>
<proteinExistence type="predicted"/>
<gene>
    <name evidence="3" type="ORF">Kpho01_37780</name>
</gene>
<dbReference type="Proteomes" id="UP001165143">
    <property type="component" value="Unassembled WGS sequence"/>
</dbReference>
<protein>
    <recommendedName>
        <fullName evidence="5">Chromosome segregation ATPase</fullName>
    </recommendedName>
</protein>
<keyword evidence="1" id="KW-0175">Coiled coil</keyword>
<evidence type="ECO:0000313" key="3">
    <source>
        <dbReference type="EMBL" id="GLW55767.1"/>
    </source>
</evidence>